<dbReference type="PRINTS" id="PR00111">
    <property type="entry name" value="ABHYDROLASE"/>
</dbReference>
<keyword evidence="2" id="KW-1133">Transmembrane helix</keyword>
<protein>
    <submittedName>
        <fullName evidence="4">Alpha/beta hydrolase</fullName>
    </submittedName>
</protein>
<dbReference type="EMBL" id="VCKW01000045">
    <property type="protein sequence ID" value="TMR02990.1"/>
    <property type="molecule type" value="Genomic_DNA"/>
</dbReference>
<keyword evidence="1 4" id="KW-0378">Hydrolase</keyword>
<keyword evidence="2" id="KW-0472">Membrane</keyword>
<dbReference type="SUPFAM" id="SSF53474">
    <property type="entry name" value="alpha/beta-Hydrolases"/>
    <property type="match status" value="1"/>
</dbReference>
<dbReference type="PROSITE" id="PS51318">
    <property type="entry name" value="TAT"/>
    <property type="match status" value="1"/>
</dbReference>
<feature type="transmembrane region" description="Helical" evidence="2">
    <location>
        <begin position="21"/>
        <end position="45"/>
    </location>
</feature>
<organism evidence="4 5">
    <name type="scientific">Actinomadura soli</name>
    <dbReference type="NCBI Taxonomy" id="2508997"/>
    <lineage>
        <taxon>Bacteria</taxon>
        <taxon>Bacillati</taxon>
        <taxon>Actinomycetota</taxon>
        <taxon>Actinomycetes</taxon>
        <taxon>Streptosporangiales</taxon>
        <taxon>Thermomonosporaceae</taxon>
        <taxon>Actinomadura</taxon>
    </lineage>
</organism>
<evidence type="ECO:0000313" key="5">
    <source>
        <dbReference type="Proteomes" id="UP000309174"/>
    </source>
</evidence>
<dbReference type="Gene3D" id="3.40.50.1820">
    <property type="entry name" value="alpha/beta hydrolase"/>
    <property type="match status" value="1"/>
</dbReference>
<accession>A0A5C4JEI7</accession>
<dbReference type="AlphaFoldDB" id="A0A5C4JEI7"/>
<dbReference type="Proteomes" id="UP000309174">
    <property type="component" value="Unassembled WGS sequence"/>
</dbReference>
<dbReference type="InterPro" id="IPR006311">
    <property type="entry name" value="TAT_signal"/>
</dbReference>
<dbReference type="OrthoDB" id="9799612at2"/>
<evidence type="ECO:0000259" key="3">
    <source>
        <dbReference type="Pfam" id="PF12697"/>
    </source>
</evidence>
<name>A0A5C4JEI7_9ACTN</name>
<dbReference type="GO" id="GO:0016020">
    <property type="term" value="C:membrane"/>
    <property type="evidence" value="ECO:0007669"/>
    <property type="project" value="TreeGrafter"/>
</dbReference>
<dbReference type="Pfam" id="PF12697">
    <property type="entry name" value="Abhydrolase_6"/>
    <property type="match status" value="1"/>
</dbReference>
<reference evidence="4 5" key="1">
    <citation type="submission" date="2019-05" db="EMBL/GenBank/DDBJ databases">
        <title>Draft genome sequence of Actinomadura sp. 14C53.</title>
        <authorList>
            <person name="Saricaoglu S."/>
            <person name="Isik K."/>
        </authorList>
    </citation>
    <scope>NUCLEOTIDE SEQUENCE [LARGE SCALE GENOMIC DNA]</scope>
    <source>
        <strain evidence="4 5">14C53</strain>
    </source>
</reference>
<comment type="caution">
    <text evidence="4">The sequence shown here is derived from an EMBL/GenBank/DDBJ whole genome shotgun (WGS) entry which is preliminary data.</text>
</comment>
<dbReference type="GO" id="GO:0016787">
    <property type="term" value="F:hydrolase activity"/>
    <property type="evidence" value="ECO:0007669"/>
    <property type="project" value="UniProtKB-KW"/>
</dbReference>
<sequence>MTSNDDRAERVTSAPRIGRRGLLGGATVLAASGAVFAGGGAAAAAGGPDQPPLTIIPVPEQVPAREGYAPVPGGRLWYWDTGGRGTPIILMHPGSGSGEIWPYQQPYFAKAGYRVIGFSMRGKFGSSAPDPANPGTGADDLHSLVQFLGIDRFHLVGVAYGGGVALDYALTREARLLSLSISGSLTSVTNPDYVAMLRRLRPTGFNDMPASFIELGPSYRALNPEGMHAWEEIHDRASTSDVGQPYATSPTWADVERLRVPTLLLWGDGDLYSPPSVQRVMASHFRNVETFVADECGHAPHWERPDVYNPTLRRFLRKHSR</sequence>
<dbReference type="InterPro" id="IPR000073">
    <property type="entry name" value="AB_hydrolase_1"/>
</dbReference>
<evidence type="ECO:0000256" key="1">
    <source>
        <dbReference type="ARBA" id="ARBA00022801"/>
    </source>
</evidence>
<keyword evidence="5" id="KW-1185">Reference proteome</keyword>
<keyword evidence="2" id="KW-0812">Transmembrane</keyword>
<dbReference type="InterPro" id="IPR029058">
    <property type="entry name" value="AB_hydrolase_fold"/>
</dbReference>
<proteinExistence type="predicted"/>
<dbReference type="PANTHER" id="PTHR43798">
    <property type="entry name" value="MONOACYLGLYCEROL LIPASE"/>
    <property type="match status" value="1"/>
</dbReference>
<evidence type="ECO:0000256" key="2">
    <source>
        <dbReference type="SAM" id="Phobius"/>
    </source>
</evidence>
<dbReference type="PANTHER" id="PTHR43798:SF31">
    <property type="entry name" value="AB HYDROLASE SUPERFAMILY PROTEIN YCLE"/>
    <property type="match status" value="1"/>
</dbReference>
<evidence type="ECO:0000313" key="4">
    <source>
        <dbReference type="EMBL" id="TMR02990.1"/>
    </source>
</evidence>
<gene>
    <name evidence="4" type="ORF">ETD83_11690</name>
</gene>
<dbReference type="InterPro" id="IPR050266">
    <property type="entry name" value="AB_hydrolase_sf"/>
</dbReference>
<feature type="domain" description="AB hydrolase-1" evidence="3">
    <location>
        <begin position="88"/>
        <end position="309"/>
    </location>
</feature>